<dbReference type="Proteomes" id="UP001562065">
    <property type="component" value="Unassembled WGS sequence"/>
</dbReference>
<keyword evidence="7" id="KW-1185">Reference proteome</keyword>
<dbReference type="CDD" id="cd01949">
    <property type="entry name" value="GGDEF"/>
    <property type="match status" value="1"/>
</dbReference>
<dbReference type="InterPro" id="IPR000160">
    <property type="entry name" value="GGDEF_dom"/>
</dbReference>
<dbReference type="InterPro" id="IPR050469">
    <property type="entry name" value="Diguanylate_Cyclase"/>
</dbReference>
<evidence type="ECO:0000256" key="2">
    <source>
        <dbReference type="ARBA" id="ARBA00034247"/>
    </source>
</evidence>
<evidence type="ECO:0000256" key="1">
    <source>
        <dbReference type="ARBA" id="ARBA00012528"/>
    </source>
</evidence>
<proteinExistence type="predicted"/>
<dbReference type="PANTHER" id="PTHR45138:SF9">
    <property type="entry name" value="DIGUANYLATE CYCLASE DGCM-RELATED"/>
    <property type="match status" value="1"/>
</dbReference>
<feature type="transmembrane region" description="Helical" evidence="4">
    <location>
        <begin position="58"/>
        <end position="75"/>
    </location>
</feature>
<dbReference type="EMBL" id="JBGCUO010000001">
    <property type="protein sequence ID" value="MEY1661898.1"/>
    <property type="molecule type" value="Genomic_DNA"/>
</dbReference>
<dbReference type="SMART" id="SM00267">
    <property type="entry name" value="GGDEF"/>
    <property type="match status" value="1"/>
</dbReference>
<name>A0ABV4AGD0_9GAMM</name>
<feature type="transmembrane region" description="Helical" evidence="4">
    <location>
        <begin position="134"/>
        <end position="151"/>
    </location>
</feature>
<comment type="catalytic activity">
    <reaction evidence="2">
        <text>2 GTP = 3',3'-c-di-GMP + 2 diphosphate</text>
        <dbReference type="Rhea" id="RHEA:24898"/>
        <dbReference type="ChEBI" id="CHEBI:33019"/>
        <dbReference type="ChEBI" id="CHEBI:37565"/>
        <dbReference type="ChEBI" id="CHEBI:58805"/>
        <dbReference type="EC" id="2.7.7.65"/>
    </reaction>
</comment>
<dbReference type="InterPro" id="IPR029787">
    <property type="entry name" value="Nucleotide_cyclase"/>
</dbReference>
<accession>A0ABV4AGD0</accession>
<dbReference type="Gene3D" id="3.30.70.270">
    <property type="match status" value="1"/>
</dbReference>
<gene>
    <name evidence="6" type="ORF">AB5I84_07010</name>
</gene>
<reference evidence="6 7" key="1">
    <citation type="submission" date="2024-07" db="EMBL/GenBank/DDBJ databases">
        <authorList>
            <person name="Ren Q."/>
        </authorList>
    </citation>
    <scope>NUCLEOTIDE SEQUENCE [LARGE SCALE GENOMIC DNA]</scope>
    <source>
        <strain evidence="6 7">REN37</strain>
    </source>
</reference>
<evidence type="ECO:0000256" key="3">
    <source>
        <dbReference type="SAM" id="Coils"/>
    </source>
</evidence>
<keyword evidence="4" id="KW-0812">Transmembrane</keyword>
<evidence type="ECO:0000256" key="4">
    <source>
        <dbReference type="SAM" id="Phobius"/>
    </source>
</evidence>
<evidence type="ECO:0000259" key="5">
    <source>
        <dbReference type="PROSITE" id="PS50887"/>
    </source>
</evidence>
<feature type="transmembrane region" description="Helical" evidence="4">
    <location>
        <begin position="32"/>
        <end position="52"/>
    </location>
</feature>
<keyword evidence="4" id="KW-1133">Transmembrane helix</keyword>
<evidence type="ECO:0000313" key="6">
    <source>
        <dbReference type="EMBL" id="MEY1661898.1"/>
    </source>
</evidence>
<comment type="caution">
    <text evidence="6">The sequence shown here is derived from an EMBL/GenBank/DDBJ whole genome shotgun (WGS) entry which is preliminary data.</text>
</comment>
<dbReference type="GO" id="GO:0052621">
    <property type="term" value="F:diguanylate cyclase activity"/>
    <property type="evidence" value="ECO:0007669"/>
    <property type="project" value="UniProtKB-EC"/>
</dbReference>
<keyword evidence="4" id="KW-0472">Membrane</keyword>
<dbReference type="PANTHER" id="PTHR45138">
    <property type="entry name" value="REGULATORY COMPONENTS OF SENSORY TRANSDUCTION SYSTEM"/>
    <property type="match status" value="1"/>
</dbReference>
<keyword evidence="3" id="KW-0175">Coiled coil</keyword>
<dbReference type="NCBIfam" id="TIGR00254">
    <property type="entry name" value="GGDEF"/>
    <property type="match status" value="1"/>
</dbReference>
<feature type="coiled-coil region" evidence="3">
    <location>
        <begin position="200"/>
        <end position="227"/>
    </location>
</feature>
<dbReference type="Pfam" id="PF00990">
    <property type="entry name" value="GGDEF"/>
    <property type="match status" value="1"/>
</dbReference>
<feature type="transmembrane region" description="Helical" evidence="4">
    <location>
        <begin position="171"/>
        <end position="189"/>
    </location>
</feature>
<dbReference type="EC" id="2.7.7.65" evidence="1"/>
<keyword evidence="6" id="KW-0548">Nucleotidyltransferase</keyword>
<dbReference type="PROSITE" id="PS50887">
    <property type="entry name" value="GGDEF"/>
    <property type="match status" value="1"/>
</dbReference>
<dbReference type="SUPFAM" id="SSF55073">
    <property type="entry name" value="Nucleotide cyclase"/>
    <property type="match status" value="1"/>
</dbReference>
<dbReference type="RefSeq" id="WP_369455147.1">
    <property type="nucleotide sequence ID" value="NZ_JBGCUO010000001.1"/>
</dbReference>
<feature type="transmembrane region" description="Helical" evidence="4">
    <location>
        <begin position="113"/>
        <end position="129"/>
    </location>
</feature>
<protein>
    <recommendedName>
        <fullName evidence="1">diguanylate cyclase</fullName>
        <ecNumber evidence="1">2.7.7.65</ecNumber>
    </recommendedName>
</protein>
<keyword evidence="6" id="KW-0808">Transferase</keyword>
<organism evidence="6 7">
    <name type="scientific">Isoalcanivorax beigongshangi</name>
    <dbReference type="NCBI Taxonomy" id="3238810"/>
    <lineage>
        <taxon>Bacteria</taxon>
        <taxon>Pseudomonadati</taxon>
        <taxon>Pseudomonadota</taxon>
        <taxon>Gammaproteobacteria</taxon>
        <taxon>Oceanospirillales</taxon>
        <taxon>Alcanivoracaceae</taxon>
        <taxon>Isoalcanivorax</taxon>
    </lineage>
</organism>
<feature type="transmembrane region" description="Helical" evidence="4">
    <location>
        <begin position="87"/>
        <end position="107"/>
    </location>
</feature>
<sequence length="386" mass="43591">MGSRTPAQGGAILDTTTEDRLRQREPLQRLRLGLYSYLLLWAATLLGIRTGLLQADTPHWLLFGAALLVTLLLALQSRYCPGRDPSTLAFPHLAVATALVSALMYYANEVRDMMMFCYFIIMTFGLFTLRLRQLILLAALILCCAGLLDALEWQRQADNKALLPTLAQLSLLIGGLAWFIYIGAHLRLFRRRERQQQLRLAAQQQHLEATNQRLRDALEALEQMAIRDPLTGIYNRRYFMERLHQEVARCQRHPRPLHLAMLDLDHFKRINDQYGHPAGDRVLEQVAEILGSLLRRTDLLARYGGEEFALLLVDLSDSGARQVLARLQQRLADPAVQAILPQPVTFSAGVAAWRPNDSAEQLIERADQALYAAKHAGRDRVASADD</sequence>
<evidence type="ECO:0000313" key="7">
    <source>
        <dbReference type="Proteomes" id="UP001562065"/>
    </source>
</evidence>
<dbReference type="InterPro" id="IPR043128">
    <property type="entry name" value="Rev_trsase/Diguanyl_cyclase"/>
</dbReference>
<feature type="domain" description="GGDEF" evidence="5">
    <location>
        <begin position="255"/>
        <end position="386"/>
    </location>
</feature>